<evidence type="ECO:0000313" key="3">
    <source>
        <dbReference type="Proteomes" id="UP000812966"/>
    </source>
</evidence>
<dbReference type="SUPFAM" id="SSF51197">
    <property type="entry name" value="Clavaminate synthase-like"/>
    <property type="match status" value="1"/>
</dbReference>
<sequence>MRSSRICCSVTQYVRPPSPRSHPCITPSDLHAHLTSSNPSPLLLPGLIRHWPALLNWKLTKGLGNLRSTDVEDKLVDVELGGKGKSYMDPDHRRVQMPLGLFMDAFILSKIPGSEQTETTGYLAQQDLFDLIPSLNADAPTLPHISQSGPRGQAWRRNVWVGKWTFTPIHRDPYCNLFCQVVGTKRLHIFHPAQHSHLYISITPPQTNTSLIPHPPSSSKLDWKQYPMLRRALEDVRTTSCEVGPGESVLIPEGWYHCVESVGDEPAVSVNHWFR</sequence>
<dbReference type="AlphaFoldDB" id="A0A8K0NU73"/>
<organism evidence="2 3">
    <name type="scientific">Filobasidium floriforme</name>
    <dbReference type="NCBI Taxonomy" id="5210"/>
    <lineage>
        <taxon>Eukaryota</taxon>
        <taxon>Fungi</taxon>
        <taxon>Dikarya</taxon>
        <taxon>Basidiomycota</taxon>
        <taxon>Agaricomycotina</taxon>
        <taxon>Tremellomycetes</taxon>
        <taxon>Filobasidiales</taxon>
        <taxon>Filobasidiaceae</taxon>
        <taxon>Filobasidium</taxon>
    </lineage>
</organism>
<dbReference type="Pfam" id="PF13621">
    <property type="entry name" value="Cupin_8"/>
    <property type="match status" value="1"/>
</dbReference>
<protein>
    <recommendedName>
        <fullName evidence="1">JmjC domain-containing protein</fullName>
    </recommendedName>
</protein>
<keyword evidence="3" id="KW-1185">Reference proteome</keyword>
<feature type="domain" description="JmjC" evidence="1">
    <location>
        <begin position="121"/>
        <end position="275"/>
    </location>
</feature>
<evidence type="ECO:0000259" key="1">
    <source>
        <dbReference type="PROSITE" id="PS51184"/>
    </source>
</evidence>
<proteinExistence type="predicted"/>
<dbReference type="OrthoDB" id="47172at2759"/>
<comment type="caution">
    <text evidence="2">The sequence shown here is derived from an EMBL/GenBank/DDBJ whole genome shotgun (WGS) entry which is preliminary data.</text>
</comment>
<dbReference type="PANTHER" id="PTHR12461">
    <property type="entry name" value="HYPOXIA-INDUCIBLE FACTOR 1 ALPHA INHIBITOR-RELATED"/>
    <property type="match status" value="1"/>
</dbReference>
<dbReference type="InterPro" id="IPR003347">
    <property type="entry name" value="JmjC_dom"/>
</dbReference>
<dbReference type="SMART" id="SM00558">
    <property type="entry name" value="JmjC"/>
    <property type="match status" value="1"/>
</dbReference>
<gene>
    <name evidence="2" type="ORF">FFLO_02214</name>
</gene>
<name>A0A8K0NU73_9TREE</name>
<accession>A0A8K0NU73</accession>
<reference evidence="2" key="1">
    <citation type="submission" date="2020-04" db="EMBL/GenBank/DDBJ databases">
        <title>Analysis of mating type loci in Filobasidium floriforme.</title>
        <authorList>
            <person name="Nowrousian M."/>
        </authorList>
    </citation>
    <scope>NUCLEOTIDE SEQUENCE</scope>
    <source>
        <strain evidence="2">CBS 6242</strain>
    </source>
</reference>
<dbReference type="PANTHER" id="PTHR12461:SF105">
    <property type="entry name" value="HYPOXIA-INDUCIBLE FACTOR 1-ALPHA INHIBITOR"/>
    <property type="match status" value="1"/>
</dbReference>
<dbReference type="PROSITE" id="PS51184">
    <property type="entry name" value="JMJC"/>
    <property type="match status" value="1"/>
</dbReference>
<dbReference type="Proteomes" id="UP000812966">
    <property type="component" value="Unassembled WGS sequence"/>
</dbReference>
<dbReference type="Gene3D" id="2.60.120.650">
    <property type="entry name" value="Cupin"/>
    <property type="match status" value="1"/>
</dbReference>
<dbReference type="InterPro" id="IPR041667">
    <property type="entry name" value="Cupin_8"/>
</dbReference>
<dbReference type="EMBL" id="JABELV010000034">
    <property type="protein sequence ID" value="KAG7562322.1"/>
    <property type="molecule type" value="Genomic_DNA"/>
</dbReference>
<evidence type="ECO:0000313" key="2">
    <source>
        <dbReference type="EMBL" id="KAG7562322.1"/>
    </source>
</evidence>